<dbReference type="GO" id="GO:0016020">
    <property type="term" value="C:membrane"/>
    <property type="evidence" value="ECO:0007669"/>
    <property type="project" value="TreeGrafter"/>
</dbReference>
<keyword evidence="1" id="KW-1133">Transmembrane helix</keyword>
<dbReference type="EMBL" id="VAHF01000009">
    <property type="protein sequence ID" value="TXG54688.1"/>
    <property type="molecule type" value="Genomic_DNA"/>
</dbReference>
<sequence>MQSLEAEDTTTLNYWLNWRFLLCVIWIFSSMSIASFIIWKYERFDILKSDGETREDAANVLHSDDVWRPCLKEIHPIWLLAFRVIAFCLLLAILIVKVIFSGAIVLIYYTQWTFMLVTIYFAFGSLLSMYGCYQYHKVNSGSLNVDHGGIDAERGNFMPLANGECKITLEKRKALNGQDEFQAPGIISFLFQVIFQMNAGAVMLTDCIYWSIIFPFLTAKDYGPSFLTVNMHTLNAILLLGDTALNCVQFPWFRVSYFVLWTSSYVIFQWIYHGCVRIQWPYPFLDLSSPYAPLWFVNFQLKHLIIVPCGGSAAYSMLRLFCINCETKMLLAIKMVPSILSMSEMKESQVVLQQRFSWLKVDNQSKLVAVQGVSA</sequence>
<proteinExistence type="predicted"/>
<feature type="transmembrane region" description="Helical" evidence="1">
    <location>
        <begin position="18"/>
        <end position="39"/>
    </location>
</feature>
<accession>A0A5C7HCT8</accession>
<organism evidence="2 3">
    <name type="scientific">Acer yangbiense</name>
    <dbReference type="NCBI Taxonomy" id="1000413"/>
    <lineage>
        <taxon>Eukaryota</taxon>
        <taxon>Viridiplantae</taxon>
        <taxon>Streptophyta</taxon>
        <taxon>Embryophyta</taxon>
        <taxon>Tracheophyta</taxon>
        <taxon>Spermatophyta</taxon>
        <taxon>Magnoliopsida</taxon>
        <taxon>eudicotyledons</taxon>
        <taxon>Gunneridae</taxon>
        <taxon>Pentapetalae</taxon>
        <taxon>rosids</taxon>
        <taxon>malvids</taxon>
        <taxon>Sapindales</taxon>
        <taxon>Sapindaceae</taxon>
        <taxon>Hippocastanoideae</taxon>
        <taxon>Acereae</taxon>
        <taxon>Acer</taxon>
    </lineage>
</organism>
<dbReference type="PANTHER" id="PTHR12242:SF29">
    <property type="entry name" value="TRANSMEMBRANE PROTEIN"/>
    <property type="match status" value="1"/>
</dbReference>
<feature type="transmembrane region" description="Helical" evidence="1">
    <location>
        <begin position="114"/>
        <end position="133"/>
    </location>
</feature>
<feature type="transmembrane region" description="Helical" evidence="1">
    <location>
        <begin position="77"/>
        <end position="108"/>
    </location>
</feature>
<dbReference type="OrthoDB" id="419711at2759"/>
<dbReference type="AlphaFoldDB" id="A0A5C7HCT8"/>
<name>A0A5C7HCT8_9ROSI</name>
<reference evidence="3" key="1">
    <citation type="journal article" date="2019" name="Gigascience">
        <title>De novo genome assembly of the endangered Acer yangbiense, a plant species with extremely small populations endemic to Yunnan Province, China.</title>
        <authorList>
            <person name="Yang J."/>
            <person name="Wariss H.M."/>
            <person name="Tao L."/>
            <person name="Zhang R."/>
            <person name="Yun Q."/>
            <person name="Hollingsworth P."/>
            <person name="Dao Z."/>
            <person name="Luo G."/>
            <person name="Guo H."/>
            <person name="Ma Y."/>
            <person name="Sun W."/>
        </authorList>
    </citation>
    <scope>NUCLEOTIDE SEQUENCE [LARGE SCALE GENOMIC DNA]</scope>
    <source>
        <strain evidence="3">cv. Malutang</strain>
    </source>
</reference>
<keyword evidence="1" id="KW-0812">Transmembrane</keyword>
<keyword evidence="1" id="KW-0472">Membrane</keyword>
<evidence type="ECO:0000256" key="1">
    <source>
        <dbReference type="SAM" id="Phobius"/>
    </source>
</evidence>
<comment type="caution">
    <text evidence="2">The sequence shown here is derived from an EMBL/GenBank/DDBJ whole genome shotgun (WGS) entry which is preliminary data.</text>
</comment>
<evidence type="ECO:0000313" key="2">
    <source>
        <dbReference type="EMBL" id="TXG54688.1"/>
    </source>
</evidence>
<gene>
    <name evidence="2" type="ORF">EZV62_019944</name>
</gene>
<evidence type="ECO:0000313" key="3">
    <source>
        <dbReference type="Proteomes" id="UP000323000"/>
    </source>
</evidence>
<keyword evidence="3" id="KW-1185">Reference proteome</keyword>
<dbReference type="PANTHER" id="PTHR12242">
    <property type="entry name" value="OS02G0130600 PROTEIN-RELATED"/>
    <property type="match status" value="1"/>
</dbReference>
<protein>
    <submittedName>
        <fullName evidence="2">Uncharacterized protein</fullName>
    </submittedName>
</protein>
<dbReference type="Proteomes" id="UP000323000">
    <property type="component" value="Chromosome 9"/>
</dbReference>